<accession>A0A3P8CZ29</accession>
<name>A0A3P8CZ29_HELPZ</name>
<gene>
    <name evidence="2" type="ORF">HPBE_LOCUS21299</name>
</gene>
<reference evidence="4" key="2">
    <citation type="submission" date="2019-09" db="UniProtKB">
        <authorList>
            <consortium name="WormBaseParasite"/>
        </authorList>
    </citation>
    <scope>IDENTIFICATION</scope>
</reference>
<keyword evidence="3" id="KW-1185">Reference proteome</keyword>
<dbReference type="AlphaFoldDB" id="A0A3P8CZ29"/>
<dbReference type="Proteomes" id="UP000050761">
    <property type="component" value="Unassembled WGS sequence"/>
</dbReference>
<sequence>MTTIGSIKIQVTKAVKALRASMEEAEKLQTGQVPSNAPAVKSASVSRNSPGFASSANVKFAFASAIALLFQTQTTVVLRVAELKHFSHFNDNSLDGDSSEDFSSTTEVNEEADGAHEEMTIDADRFSSLLYHTLLFDTAVRLNSGQKIFEGFKASRKSVSQCSPECGLCTRHMLRDYEEPSP</sequence>
<evidence type="ECO:0000313" key="2">
    <source>
        <dbReference type="EMBL" id="VDP24325.1"/>
    </source>
</evidence>
<dbReference type="WBParaSite" id="HPBE_0002130001-mRNA-1">
    <property type="protein sequence ID" value="HPBE_0002130001-mRNA-1"/>
    <property type="gene ID" value="HPBE_0002130001"/>
</dbReference>
<protein>
    <submittedName>
        <fullName evidence="4">BTB/POZ domain-containing protein</fullName>
    </submittedName>
</protein>
<evidence type="ECO:0000313" key="3">
    <source>
        <dbReference type="Proteomes" id="UP000050761"/>
    </source>
</evidence>
<evidence type="ECO:0000256" key="1">
    <source>
        <dbReference type="SAM" id="MobiDB-lite"/>
    </source>
</evidence>
<feature type="region of interest" description="Disordered" evidence="1">
    <location>
        <begin position="95"/>
        <end position="115"/>
    </location>
</feature>
<dbReference type="EMBL" id="UZAH01032873">
    <property type="protein sequence ID" value="VDP24325.1"/>
    <property type="molecule type" value="Genomic_DNA"/>
</dbReference>
<proteinExistence type="predicted"/>
<evidence type="ECO:0000313" key="4">
    <source>
        <dbReference type="WBParaSite" id="HPBE_0002130001-mRNA-1"/>
    </source>
</evidence>
<reference evidence="2 3" key="1">
    <citation type="submission" date="2018-11" db="EMBL/GenBank/DDBJ databases">
        <authorList>
            <consortium name="Pathogen Informatics"/>
        </authorList>
    </citation>
    <scope>NUCLEOTIDE SEQUENCE [LARGE SCALE GENOMIC DNA]</scope>
</reference>
<organism evidence="2">
    <name type="scientific">Heligmosomoides polygyrus</name>
    <name type="common">Parasitic roundworm</name>
    <dbReference type="NCBI Taxonomy" id="6339"/>
    <lineage>
        <taxon>Eukaryota</taxon>
        <taxon>Metazoa</taxon>
        <taxon>Ecdysozoa</taxon>
        <taxon>Nematoda</taxon>
        <taxon>Chromadorea</taxon>
        <taxon>Rhabditida</taxon>
        <taxon>Rhabditina</taxon>
        <taxon>Rhabditomorpha</taxon>
        <taxon>Strongyloidea</taxon>
        <taxon>Heligmosomidae</taxon>
        <taxon>Heligmosomoides</taxon>
    </lineage>
</organism>
<feature type="compositionally biased region" description="Polar residues" evidence="1">
    <location>
        <begin position="95"/>
        <end position="107"/>
    </location>
</feature>